<gene>
    <name evidence="1" type="ORF">DSL72_000572</name>
</gene>
<organism evidence="1 2">
    <name type="scientific">Monilinia vaccinii-corymbosi</name>
    <dbReference type="NCBI Taxonomy" id="61207"/>
    <lineage>
        <taxon>Eukaryota</taxon>
        <taxon>Fungi</taxon>
        <taxon>Dikarya</taxon>
        <taxon>Ascomycota</taxon>
        <taxon>Pezizomycotina</taxon>
        <taxon>Leotiomycetes</taxon>
        <taxon>Helotiales</taxon>
        <taxon>Sclerotiniaceae</taxon>
        <taxon>Monilinia</taxon>
    </lineage>
</organism>
<accession>A0A8A3P6J7</accession>
<protein>
    <recommendedName>
        <fullName evidence="3">Fungal N-terminal domain-containing protein</fullName>
    </recommendedName>
</protein>
<proteinExistence type="predicted"/>
<keyword evidence="2" id="KW-1185">Reference proteome</keyword>
<dbReference type="InterPro" id="IPR002110">
    <property type="entry name" value="Ankyrin_rpt"/>
</dbReference>
<dbReference type="Gene3D" id="1.25.40.20">
    <property type="entry name" value="Ankyrin repeat-containing domain"/>
    <property type="match status" value="1"/>
</dbReference>
<sequence>MCLDPIHTSYSIALQGIERHTEGLHAVLQHLKSLLQKISCDGGSIPSSVALTINNCHTSLQVLEHALRKHGKGTLRKRLTYPFFRDDLNDVAKSLDGLQDNLNLAVQALTLESCHHHISMTSNLTKYATNNFEGILVRFNTLESQMKMNHQPTRQPSLMAEQCSRFEAIRDDVYFSRRQQISNSTAPPYIWPKSFSAFWNHSSSHRITCPYYHLAQQVKAIGASYMLCSKLLRFSLQATISLTQGAGGFSISPQLKFISVVPNDSPSFKLFDFRSDRNSYPDGILSVEAIMHVKLIGLFELYHDGKASAKDVTPEGETIIEAAMSWISHVVGMLHPPYKRHRCHPEFWTDFSPHAKILRHLVYSCISVGVSLDIGKKAHTSFEQVLRILSDIPDKLVEVKKEFFDIQEMILDAGYGIDFKSKFYYSGEFSTLMPFKEYQQQMEHFLEATHRVDALNSPEIIELILTRSEAQLRRLLDRCPNVANLTLFDHGETPLHIAHAWPQGLLILLKAGANVNQCDKVGILPIFLAVRANCLDSVRVLIAHGSPLHSENQNQFLILDRLKVNCRIYLRSIFIFIPDAVIRSELFSAVVDRRQRILRRALSIHVPPWFHDWLKTDRMPDLQLAEISRIINSNVPPTDPMFTPVLSPYSNTVYHNRDLTPESAEILWQAGFRDIDGYATIHGGYTPFMSFYMRIPDILFPLHIFMPHHVKILQWFVEKGLDLSLPLFENKQTVSHTVGTKMAAMAKMDHFGPLLVAFKGSEDCAEKIKECLADNFTDDCLCACSLSGCLPITRASTVLYLDAWSERNLKRSSVLAEFLEPSFAKFPHLSHNILRVMTFDRLGLTHTCCRGRREFQPGEKDDFPEIREEQVCLIDQLEHLMEEFVAEYENSHDSLSVFIEGYWRDRMEQEMEGRELNEEELENIREIGVIME</sequence>
<evidence type="ECO:0000313" key="2">
    <source>
        <dbReference type="Proteomes" id="UP000672032"/>
    </source>
</evidence>
<dbReference type="EMBL" id="CP063406">
    <property type="protein sequence ID" value="QSZ31011.1"/>
    <property type="molecule type" value="Genomic_DNA"/>
</dbReference>
<dbReference type="SUPFAM" id="SSF48403">
    <property type="entry name" value="Ankyrin repeat"/>
    <property type="match status" value="1"/>
</dbReference>
<dbReference type="OrthoDB" id="5422117at2759"/>
<evidence type="ECO:0000313" key="1">
    <source>
        <dbReference type="EMBL" id="QSZ31011.1"/>
    </source>
</evidence>
<reference evidence="1" key="1">
    <citation type="submission" date="2020-10" db="EMBL/GenBank/DDBJ databases">
        <title>Genome Sequence of Monilinia vaccinii-corymbosi Sheds Light on Mummy Berry Disease Infection of Blueberry and Mating Type.</title>
        <authorList>
            <person name="Yow A.G."/>
            <person name="Zhang Y."/>
            <person name="Bansal K."/>
            <person name="Eacker S.M."/>
            <person name="Sullivan S."/>
            <person name="Liachko I."/>
            <person name="Cubeta M.A."/>
            <person name="Rollins J.A."/>
            <person name="Ashrafi H."/>
        </authorList>
    </citation>
    <scope>NUCLEOTIDE SEQUENCE</scope>
    <source>
        <strain evidence="1">RL-1</strain>
    </source>
</reference>
<dbReference type="Proteomes" id="UP000672032">
    <property type="component" value="Chromosome 2"/>
</dbReference>
<dbReference type="InterPro" id="IPR036770">
    <property type="entry name" value="Ankyrin_rpt-contain_sf"/>
</dbReference>
<evidence type="ECO:0008006" key="3">
    <source>
        <dbReference type="Google" id="ProtNLM"/>
    </source>
</evidence>
<name>A0A8A3P6J7_9HELO</name>
<dbReference type="AlphaFoldDB" id="A0A8A3P6J7"/>
<dbReference type="Pfam" id="PF00023">
    <property type="entry name" value="Ank"/>
    <property type="match status" value="1"/>
</dbReference>